<dbReference type="InterPro" id="IPR007111">
    <property type="entry name" value="NACHT_NTPase"/>
</dbReference>
<evidence type="ECO:0000313" key="5">
    <source>
        <dbReference type="EMBL" id="KIL57684.1"/>
    </source>
</evidence>
<dbReference type="InterPro" id="IPR056884">
    <property type="entry name" value="NPHP3-like_N"/>
</dbReference>
<reference evidence="5 6" key="1">
    <citation type="submission" date="2014-04" db="EMBL/GenBank/DDBJ databases">
        <title>Evolutionary Origins and Diversification of the Mycorrhizal Mutualists.</title>
        <authorList>
            <consortium name="DOE Joint Genome Institute"/>
            <consortium name="Mycorrhizal Genomics Consortium"/>
            <person name="Kohler A."/>
            <person name="Kuo A."/>
            <person name="Nagy L.G."/>
            <person name="Floudas D."/>
            <person name="Copeland A."/>
            <person name="Barry K.W."/>
            <person name="Cichocki N."/>
            <person name="Veneault-Fourrey C."/>
            <person name="LaButti K."/>
            <person name="Lindquist E.A."/>
            <person name="Lipzen A."/>
            <person name="Lundell T."/>
            <person name="Morin E."/>
            <person name="Murat C."/>
            <person name="Riley R."/>
            <person name="Ohm R."/>
            <person name="Sun H."/>
            <person name="Tunlid A."/>
            <person name="Henrissat B."/>
            <person name="Grigoriev I.V."/>
            <person name="Hibbett D.S."/>
            <person name="Martin F."/>
        </authorList>
    </citation>
    <scope>NUCLEOTIDE SEQUENCE [LARGE SCALE GENOMIC DNA]</scope>
    <source>
        <strain evidence="5 6">Koide BX008</strain>
    </source>
</reference>
<dbReference type="PANTHER" id="PTHR10039">
    <property type="entry name" value="AMELOGENIN"/>
    <property type="match status" value="1"/>
</dbReference>
<dbReference type="HOGENOM" id="CLU_000288_6_10_1"/>
<dbReference type="PANTHER" id="PTHR10039:SF14">
    <property type="entry name" value="NACHT DOMAIN-CONTAINING PROTEIN"/>
    <property type="match status" value="1"/>
</dbReference>
<dbReference type="AlphaFoldDB" id="A0A0C2SUF0"/>
<gene>
    <name evidence="5" type="ORF">M378DRAFT_16098</name>
</gene>
<evidence type="ECO:0000256" key="2">
    <source>
        <dbReference type="SAM" id="MobiDB-lite"/>
    </source>
</evidence>
<evidence type="ECO:0000313" key="6">
    <source>
        <dbReference type="Proteomes" id="UP000054549"/>
    </source>
</evidence>
<evidence type="ECO:0000256" key="1">
    <source>
        <dbReference type="ARBA" id="ARBA00022737"/>
    </source>
</evidence>
<keyword evidence="6" id="KW-1185">Reference proteome</keyword>
<dbReference type="Pfam" id="PF24883">
    <property type="entry name" value="NPHP3_N"/>
    <property type="match status" value="1"/>
</dbReference>
<keyword evidence="3" id="KW-0472">Membrane</keyword>
<dbReference type="Proteomes" id="UP000054549">
    <property type="component" value="Unassembled WGS sequence"/>
</dbReference>
<organism evidence="5 6">
    <name type="scientific">Amanita muscaria (strain Koide BX008)</name>
    <dbReference type="NCBI Taxonomy" id="946122"/>
    <lineage>
        <taxon>Eukaryota</taxon>
        <taxon>Fungi</taxon>
        <taxon>Dikarya</taxon>
        <taxon>Basidiomycota</taxon>
        <taxon>Agaricomycotina</taxon>
        <taxon>Agaricomycetes</taxon>
        <taxon>Agaricomycetidae</taxon>
        <taxon>Agaricales</taxon>
        <taxon>Pluteineae</taxon>
        <taxon>Amanitaceae</taxon>
        <taxon>Amanita</taxon>
    </lineage>
</organism>
<feature type="region of interest" description="Disordered" evidence="2">
    <location>
        <begin position="39"/>
        <end position="85"/>
    </location>
</feature>
<sequence>MPTQEPRSTTSVYVGVLITIVITLISVYRIWKIQKSRDKGISRQAHSVDESRFQSARDERNPDISLPDQASTTPRPQFVDHSAGDRSHGILFPLQAPSTTSEPQSIDQDTRDDCKSDISLPVQASIAPRLQPFDHSSGDEGRFGISVPLQALPTTSESHEVARRRGATESKPSISVVPVTVDYSAREARNEDDHDIPIPIETPLISLEHPSIGRGGGDVHSIETVDGEEPDSPVPEEASVIATKLHSVDYGDGDVQRGDALSTSIIPGASNTSNQISPTPKLEVATGANIHIEHAQIGGGNAFGSNSVVNNNTFISGDGQFTENQRSLICNYIAELAVLPDINVHLKKHILTQLIISLPRAESAFDDYQTKKKCEPCFEGTRVALLREMAEWATSPDESRMYVLSGLAGIGKSTVAYTIASRAANPKLNLLGASFFFSRDEADRNNAKKIFTTIAYQLCVYDEMFAKAIGDALLERGSAATTKNPHEQLQALILDPLRSIVQSHTRPILVVVDALDECCERDVPAVVNGLSQLVRDLPSFKVILTTRPLPYPDDFLRIQGGRKLLHLQNIEDKVVDGDIRLYLRYNLSLEKSKNVIPGDNAVRYILDNAAFNPAAQMQKLLRAFTQDHTPFKDLDYFYTVILRNIVPANCDDDDIVSRYQSVVGAITSVSHPLPVSALAHLINMDVGDIHAVLEKLQSVVLLGDDDVPRIYHKLFPDYLTDQARCKDHCLRIDPKISHTQIVTCCFEITNKHLEYNILGLGNVARYMSNKEGLEKDGITDVQLQEKIPQQLRYACVYWANHFEVANIEDSNLRNGLTKFVDGHTLHWLEVLSLIGNLNLAHRAIHCQIYRCLYQ</sequence>
<name>A0A0C2SUF0_AMAMK</name>
<dbReference type="EMBL" id="KN818361">
    <property type="protein sequence ID" value="KIL57684.1"/>
    <property type="molecule type" value="Genomic_DNA"/>
</dbReference>
<dbReference type="OrthoDB" id="163438at2759"/>
<dbReference type="InterPro" id="IPR027417">
    <property type="entry name" value="P-loop_NTPase"/>
</dbReference>
<keyword evidence="1" id="KW-0677">Repeat</keyword>
<feature type="transmembrane region" description="Helical" evidence="3">
    <location>
        <begin position="12"/>
        <end position="31"/>
    </location>
</feature>
<dbReference type="Gene3D" id="3.40.50.300">
    <property type="entry name" value="P-loop containing nucleotide triphosphate hydrolases"/>
    <property type="match status" value="1"/>
</dbReference>
<accession>A0A0C2SUF0</accession>
<protein>
    <recommendedName>
        <fullName evidence="4">NACHT domain-containing protein</fullName>
    </recommendedName>
</protein>
<keyword evidence="3" id="KW-0812">Transmembrane</keyword>
<proteinExistence type="predicted"/>
<dbReference type="PROSITE" id="PS50837">
    <property type="entry name" value="NACHT"/>
    <property type="match status" value="1"/>
</dbReference>
<keyword evidence="3" id="KW-1133">Transmembrane helix</keyword>
<dbReference type="InParanoid" id="A0A0C2SUF0"/>
<evidence type="ECO:0000256" key="3">
    <source>
        <dbReference type="SAM" id="Phobius"/>
    </source>
</evidence>
<evidence type="ECO:0000259" key="4">
    <source>
        <dbReference type="PROSITE" id="PS50837"/>
    </source>
</evidence>
<feature type="compositionally biased region" description="Basic and acidic residues" evidence="2">
    <location>
        <begin position="39"/>
        <end position="62"/>
    </location>
</feature>
<dbReference type="SUPFAM" id="SSF52540">
    <property type="entry name" value="P-loop containing nucleoside triphosphate hydrolases"/>
    <property type="match status" value="1"/>
</dbReference>
<feature type="domain" description="NACHT" evidence="4">
    <location>
        <begin position="400"/>
        <end position="548"/>
    </location>
</feature>
<dbReference type="STRING" id="946122.A0A0C2SUF0"/>